<gene>
    <name evidence="12 13" type="primary">fliP</name>
    <name evidence="13" type="ORF">PBV87_14000</name>
</gene>
<sequence>MIIGMCCFEATHLYASSVSLPSISLEVGTADSPLELSQSLQMLFILTILALAPSILIMMTSFTRIIISLHFLKSAMGTQQMPPNQVIIGLALFLTFFVMSPVATQINETALKPYEAKQITQEEAVERGLVPIKEFMLRQTRDEDIKLFMDLSGREPLATDAQIAQELPMHVIVPAFMISELRAGFIIGFLIYIPFIVMDMVVASTLMSMGMMMLPPATIALPFKILLFILVDGWNLLIGQLIQTFR</sequence>
<dbReference type="PRINTS" id="PR00951">
    <property type="entry name" value="FLGBIOSNFLIP"/>
</dbReference>
<dbReference type="GO" id="GO:0005886">
    <property type="term" value="C:plasma membrane"/>
    <property type="evidence" value="ECO:0007669"/>
    <property type="project" value="UniProtKB-SubCell"/>
</dbReference>
<evidence type="ECO:0000256" key="8">
    <source>
        <dbReference type="ARBA" id="ARBA00022989"/>
    </source>
</evidence>
<comment type="caution">
    <text evidence="13">The sequence shown here is derived from an EMBL/GenBank/DDBJ whole genome shotgun (WGS) entry which is preliminary data.</text>
</comment>
<dbReference type="PRINTS" id="PR01302">
    <property type="entry name" value="TYPE3IMPPROT"/>
</dbReference>
<evidence type="ECO:0000256" key="10">
    <source>
        <dbReference type="ARBA" id="ARBA00023143"/>
    </source>
</evidence>
<dbReference type="NCBIfam" id="NF009438">
    <property type="entry name" value="PRK12797.1"/>
    <property type="match status" value="1"/>
</dbReference>
<keyword evidence="14" id="KW-1185">Reference proteome</keyword>
<evidence type="ECO:0000256" key="3">
    <source>
        <dbReference type="ARBA" id="ARBA00022448"/>
    </source>
</evidence>
<keyword evidence="3 12" id="KW-0813">Transport</keyword>
<feature type="transmembrane region" description="Helical" evidence="12">
    <location>
        <begin position="43"/>
        <end position="66"/>
    </location>
</feature>
<keyword evidence="13" id="KW-0969">Cilium</keyword>
<dbReference type="AlphaFoldDB" id="A0AA42J1V8"/>
<dbReference type="Proteomes" id="UP001169242">
    <property type="component" value="Unassembled WGS sequence"/>
</dbReference>
<evidence type="ECO:0000256" key="4">
    <source>
        <dbReference type="ARBA" id="ARBA00022475"/>
    </source>
</evidence>
<feature type="transmembrane region" description="Helical" evidence="12">
    <location>
        <begin position="219"/>
        <end position="238"/>
    </location>
</feature>
<feature type="transmembrane region" description="Helical" evidence="12">
    <location>
        <begin position="86"/>
        <end position="104"/>
    </location>
</feature>
<dbReference type="Pfam" id="PF00813">
    <property type="entry name" value="FliP"/>
    <property type="match status" value="1"/>
</dbReference>
<evidence type="ECO:0000256" key="11">
    <source>
        <dbReference type="ARBA" id="ARBA00023225"/>
    </source>
</evidence>
<keyword evidence="13" id="KW-0966">Cell projection</keyword>
<name>A0AA42J1V8_9FIRM</name>
<evidence type="ECO:0000256" key="12">
    <source>
        <dbReference type="RuleBase" id="RU362069"/>
    </source>
</evidence>
<dbReference type="PROSITE" id="PS01061">
    <property type="entry name" value="FLIP_2"/>
    <property type="match status" value="1"/>
</dbReference>
<dbReference type="GO" id="GO:0044781">
    <property type="term" value="P:bacterial-type flagellum organization"/>
    <property type="evidence" value="ECO:0007669"/>
    <property type="project" value="UniProtKB-UniRule"/>
</dbReference>
<keyword evidence="7 12" id="KW-0653">Protein transport</keyword>
<dbReference type="NCBIfam" id="TIGR01103">
    <property type="entry name" value="fliP"/>
    <property type="match status" value="1"/>
</dbReference>
<protein>
    <recommendedName>
        <fullName evidence="2 12">Flagellar biosynthetic protein FliP</fullName>
    </recommendedName>
</protein>
<keyword evidence="4 12" id="KW-1003">Cell membrane</keyword>
<feature type="transmembrane region" description="Helical" evidence="12">
    <location>
        <begin position="185"/>
        <end position="207"/>
    </location>
</feature>
<dbReference type="EMBL" id="JAQIFT010000049">
    <property type="protein sequence ID" value="MDA3732601.1"/>
    <property type="molecule type" value="Genomic_DNA"/>
</dbReference>
<dbReference type="PANTHER" id="PTHR30587:SF0">
    <property type="entry name" value="FLAGELLAR BIOSYNTHETIC PROTEIN FLIP"/>
    <property type="match status" value="1"/>
</dbReference>
<evidence type="ECO:0000256" key="5">
    <source>
        <dbReference type="ARBA" id="ARBA00022692"/>
    </source>
</evidence>
<evidence type="ECO:0000256" key="7">
    <source>
        <dbReference type="ARBA" id="ARBA00022927"/>
    </source>
</evidence>
<keyword evidence="13" id="KW-0282">Flagellum</keyword>
<evidence type="ECO:0000313" key="14">
    <source>
        <dbReference type="Proteomes" id="UP001169242"/>
    </source>
</evidence>
<keyword evidence="8 12" id="KW-1133">Transmembrane helix</keyword>
<keyword evidence="10" id="KW-0975">Bacterial flagellum</keyword>
<organism evidence="13 14">
    <name type="scientific">Holtiella tumoricola</name>
    <dbReference type="NCBI Taxonomy" id="3018743"/>
    <lineage>
        <taxon>Bacteria</taxon>
        <taxon>Bacillati</taxon>
        <taxon>Bacillota</taxon>
        <taxon>Clostridia</taxon>
        <taxon>Lachnospirales</taxon>
        <taxon>Cellulosilyticaceae</taxon>
        <taxon>Holtiella</taxon>
    </lineage>
</organism>
<dbReference type="PANTHER" id="PTHR30587">
    <property type="entry name" value="FLAGELLAR BIOSYNTHETIC PROTEIN FLIP"/>
    <property type="match status" value="1"/>
</dbReference>
<evidence type="ECO:0000256" key="1">
    <source>
        <dbReference type="ARBA" id="ARBA00006257"/>
    </source>
</evidence>
<reference evidence="13" key="1">
    <citation type="journal article" date="2023" name="Int. J. Syst. Evol. Microbiol.">
        <title>&lt;i&gt;Holtiella tumoricola&lt;/i&gt; gen. nov. sp. nov., isolated from a human clinical sample.</title>
        <authorList>
            <person name="Allen-Vercoe E."/>
            <person name="Daigneault M.C."/>
            <person name="Vancuren S.J."/>
            <person name="Cochrane K."/>
            <person name="O'Neal L.L."/>
            <person name="Sankaranarayanan K."/>
            <person name="Lawson P.A."/>
        </authorList>
    </citation>
    <scope>NUCLEOTIDE SEQUENCE</scope>
    <source>
        <strain evidence="13">CC70A</strain>
    </source>
</reference>
<dbReference type="GO" id="GO:0009306">
    <property type="term" value="P:protein secretion"/>
    <property type="evidence" value="ECO:0007669"/>
    <property type="project" value="UniProtKB-UniRule"/>
</dbReference>
<comment type="function">
    <text evidence="12">Plays a role in the flagellum-specific transport system.</text>
</comment>
<evidence type="ECO:0000256" key="6">
    <source>
        <dbReference type="ARBA" id="ARBA00022795"/>
    </source>
</evidence>
<evidence type="ECO:0000256" key="9">
    <source>
        <dbReference type="ARBA" id="ARBA00023136"/>
    </source>
</evidence>
<dbReference type="InterPro" id="IPR005837">
    <property type="entry name" value="FliP"/>
</dbReference>
<keyword evidence="9 12" id="KW-0472">Membrane</keyword>
<evidence type="ECO:0000313" key="13">
    <source>
        <dbReference type="EMBL" id="MDA3732601.1"/>
    </source>
</evidence>
<keyword evidence="11 12" id="KW-1006">Bacterial flagellum protein export</keyword>
<keyword evidence="5 12" id="KW-0812">Transmembrane</keyword>
<comment type="subcellular location">
    <subcellularLocation>
        <location evidence="12">Cell membrane</location>
        <topology evidence="12">Multi-pass membrane protein</topology>
    </subcellularLocation>
    <subcellularLocation>
        <location evidence="12">Bacterial flagellum basal body</location>
    </subcellularLocation>
</comment>
<keyword evidence="6 12" id="KW-1005">Bacterial flagellum biogenesis</keyword>
<dbReference type="GO" id="GO:0009425">
    <property type="term" value="C:bacterial-type flagellum basal body"/>
    <property type="evidence" value="ECO:0007669"/>
    <property type="project" value="UniProtKB-SubCell"/>
</dbReference>
<dbReference type="InterPro" id="IPR005838">
    <property type="entry name" value="T3SS_IM_P"/>
</dbReference>
<proteinExistence type="inferred from homology"/>
<accession>A0AA42J1V8</accession>
<evidence type="ECO:0000256" key="2">
    <source>
        <dbReference type="ARBA" id="ARBA00021714"/>
    </source>
</evidence>
<comment type="similarity">
    <text evidence="1 12">Belongs to the FliP/MopC/SpaP family.</text>
</comment>